<dbReference type="AlphaFoldDB" id="A0A2R6R213"/>
<dbReference type="OrthoDB" id="759087at2759"/>
<comment type="similarity">
    <text evidence="6">Belongs to the SOFL plant protein family.</text>
</comment>
<dbReference type="PANTHER" id="PTHR33347:SF1">
    <property type="entry name" value="PROTEIN SOB FIVE-LIKE 5"/>
    <property type="match status" value="1"/>
</dbReference>
<evidence type="ECO:0000313" key="9">
    <source>
        <dbReference type="Proteomes" id="UP000241394"/>
    </source>
</evidence>
<dbReference type="GO" id="GO:0009736">
    <property type="term" value="P:cytokinin-activated signaling pathway"/>
    <property type="evidence" value="ECO:0007669"/>
    <property type="project" value="UniProtKB-KW"/>
</dbReference>
<reference evidence="8 9" key="1">
    <citation type="submission" date="2017-07" db="EMBL/GenBank/DDBJ databases">
        <title>An improved, manually edited Actinidia chinensis var. chinensis (kiwifruit) genome highlights the challenges associated with draft genomes and gene prediction in plants.</title>
        <authorList>
            <person name="Pilkington S."/>
            <person name="Crowhurst R."/>
            <person name="Hilario E."/>
            <person name="Nardozza S."/>
            <person name="Fraser L."/>
            <person name="Peng Y."/>
            <person name="Gunaseelan K."/>
            <person name="Simpson R."/>
            <person name="Tahir J."/>
            <person name="Deroles S."/>
            <person name="Templeton K."/>
            <person name="Luo Z."/>
            <person name="Davy M."/>
            <person name="Cheng C."/>
            <person name="Mcneilage M."/>
            <person name="Scaglione D."/>
            <person name="Liu Y."/>
            <person name="Zhang Q."/>
            <person name="Datson P."/>
            <person name="De Silva N."/>
            <person name="Gardiner S."/>
            <person name="Bassett H."/>
            <person name="Chagne D."/>
            <person name="Mccallum J."/>
            <person name="Dzierzon H."/>
            <person name="Deng C."/>
            <person name="Wang Y.-Y."/>
            <person name="Barron N."/>
            <person name="Manako K."/>
            <person name="Bowen J."/>
            <person name="Foster T."/>
            <person name="Erridge Z."/>
            <person name="Tiffin H."/>
            <person name="Waite C."/>
            <person name="Davies K."/>
            <person name="Grierson E."/>
            <person name="Laing W."/>
            <person name="Kirk R."/>
            <person name="Chen X."/>
            <person name="Wood M."/>
            <person name="Montefiori M."/>
            <person name="Brummell D."/>
            <person name="Schwinn K."/>
            <person name="Catanach A."/>
            <person name="Fullerton C."/>
            <person name="Li D."/>
            <person name="Meiyalaghan S."/>
            <person name="Nieuwenhuizen N."/>
            <person name="Read N."/>
            <person name="Prakash R."/>
            <person name="Hunter D."/>
            <person name="Zhang H."/>
            <person name="Mckenzie M."/>
            <person name="Knabel M."/>
            <person name="Harris A."/>
            <person name="Allan A."/>
            <person name="Chen A."/>
            <person name="Janssen B."/>
            <person name="Plunkett B."/>
            <person name="Dwamena C."/>
            <person name="Voogd C."/>
            <person name="Leif D."/>
            <person name="Lafferty D."/>
            <person name="Souleyre E."/>
            <person name="Varkonyi-Gasic E."/>
            <person name="Gambi F."/>
            <person name="Hanley J."/>
            <person name="Yao J.-L."/>
            <person name="Cheung J."/>
            <person name="David K."/>
            <person name="Warren B."/>
            <person name="Marsh K."/>
            <person name="Snowden K."/>
            <person name="Lin-Wang K."/>
            <person name="Brian L."/>
            <person name="Martinez-Sanchez M."/>
            <person name="Wang M."/>
            <person name="Ileperuma N."/>
            <person name="Macnee N."/>
            <person name="Campin R."/>
            <person name="Mcatee P."/>
            <person name="Drummond R."/>
            <person name="Espley R."/>
            <person name="Ireland H."/>
            <person name="Wu R."/>
            <person name="Atkinson R."/>
            <person name="Karunairetnam S."/>
            <person name="Bulley S."/>
            <person name="Chunkath S."/>
            <person name="Hanley Z."/>
            <person name="Storey R."/>
            <person name="Thrimawithana A."/>
            <person name="Thomson S."/>
            <person name="David C."/>
            <person name="Testolin R."/>
        </authorList>
    </citation>
    <scope>NUCLEOTIDE SEQUENCE [LARGE SCALE GENOMIC DNA]</scope>
    <source>
        <strain evidence="9">cv. Red5</strain>
        <tissue evidence="8">Young leaf</tissue>
    </source>
</reference>
<keyword evidence="9" id="KW-1185">Reference proteome</keyword>
<proteinExistence type="inferred from homology"/>
<dbReference type="GO" id="GO:0005737">
    <property type="term" value="C:cytoplasm"/>
    <property type="evidence" value="ECO:0007669"/>
    <property type="project" value="UniProtKB-SubCell"/>
</dbReference>
<reference evidence="9" key="2">
    <citation type="journal article" date="2018" name="BMC Genomics">
        <title>A manually annotated Actinidia chinensis var. chinensis (kiwifruit) genome highlights the challenges associated with draft genomes and gene prediction in plants.</title>
        <authorList>
            <person name="Pilkington S.M."/>
            <person name="Crowhurst R."/>
            <person name="Hilario E."/>
            <person name="Nardozza S."/>
            <person name="Fraser L."/>
            <person name="Peng Y."/>
            <person name="Gunaseelan K."/>
            <person name="Simpson R."/>
            <person name="Tahir J."/>
            <person name="Deroles S.C."/>
            <person name="Templeton K."/>
            <person name="Luo Z."/>
            <person name="Davy M."/>
            <person name="Cheng C."/>
            <person name="McNeilage M."/>
            <person name="Scaglione D."/>
            <person name="Liu Y."/>
            <person name="Zhang Q."/>
            <person name="Datson P."/>
            <person name="De Silva N."/>
            <person name="Gardiner S.E."/>
            <person name="Bassett H."/>
            <person name="Chagne D."/>
            <person name="McCallum J."/>
            <person name="Dzierzon H."/>
            <person name="Deng C."/>
            <person name="Wang Y.Y."/>
            <person name="Barron L."/>
            <person name="Manako K."/>
            <person name="Bowen J."/>
            <person name="Foster T.M."/>
            <person name="Erridge Z.A."/>
            <person name="Tiffin H."/>
            <person name="Waite C.N."/>
            <person name="Davies K.M."/>
            <person name="Grierson E.P."/>
            <person name="Laing W.A."/>
            <person name="Kirk R."/>
            <person name="Chen X."/>
            <person name="Wood M."/>
            <person name="Montefiori M."/>
            <person name="Brummell D.A."/>
            <person name="Schwinn K.E."/>
            <person name="Catanach A."/>
            <person name="Fullerton C."/>
            <person name="Li D."/>
            <person name="Meiyalaghan S."/>
            <person name="Nieuwenhuizen N."/>
            <person name="Read N."/>
            <person name="Prakash R."/>
            <person name="Hunter D."/>
            <person name="Zhang H."/>
            <person name="McKenzie M."/>
            <person name="Knabel M."/>
            <person name="Harris A."/>
            <person name="Allan A.C."/>
            <person name="Gleave A."/>
            <person name="Chen A."/>
            <person name="Janssen B.J."/>
            <person name="Plunkett B."/>
            <person name="Ampomah-Dwamena C."/>
            <person name="Voogd C."/>
            <person name="Leif D."/>
            <person name="Lafferty D."/>
            <person name="Souleyre E.J.F."/>
            <person name="Varkonyi-Gasic E."/>
            <person name="Gambi F."/>
            <person name="Hanley J."/>
            <person name="Yao J.L."/>
            <person name="Cheung J."/>
            <person name="David K.M."/>
            <person name="Warren B."/>
            <person name="Marsh K."/>
            <person name="Snowden K.C."/>
            <person name="Lin-Wang K."/>
            <person name="Brian L."/>
            <person name="Martinez-Sanchez M."/>
            <person name="Wang M."/>
            <person name="Ileperuma N."/>
            <person name="Macnee N."/>
            <person name="Campin R."/>
            <person name="McAtee P."/>
            <person name="Drummond R.S.M."/>
            <person name="Espley R.V."/>
            <person name="Ireland H.S."/>
            <person name="Wu R."/>
            <person name="Atkinson R.G."/>
            <person name="Karunairetnam S."/>
            <person name="Bulley S."/>
            <person name="Chunkath S."/>
            <person name="Hanley Z."/>
            <person name="Storey R."/>
            <person name="Thrimawithana A.H."/>
            <person name="Thomson S."/>
            <person name="David C."/>
            <person name="Testolin R."/>
            <person name="Huang H."/>
            <person name="Hellens R.P."/>
            <person name="Schaffer R.J."/>
        </authorList>
    </citation>
    <scope>NUCLEOTIDE SEQUENCE [LARGE SCALE GENOMIC DNA]</scope>
    <source>
        <strain evidence="9">cv. Red5</strain>
    </source>
</reference>
<keyword evidence="4" id="KW-0932">Cytokinin signaling pathway</keyword>
<evidence type="ECO:0000256" key="5">
    <source>
        <dbReference type="ARBA" id="ARBA00023242"/>
    </source>
</evidence>
<evidence type="ECO:0000256" key="3">
    <source>
        <dbReference type="ARBA" id="ARBA00022712"/>
    </source>
</evidence>
<keyword evidence="3" id="KW-0203">Cytokinin biosynthesis</keyword>
<dbReference type="STRING" id="1590841.A0A2R6R213"/>
<comment type="subcellular location">
    <subcellularLocation>
        <location evidence="1">Cytoplasm</location>
    </subcellularLocation>
</comment>
<feature type="region of interest" description="Disordered" evidence="7">
    <location>
        <begin position="31"/>
        <end position="67"/>
    </location>
</feature>
<dbReference type="PANTHER" id="PTHR33347">
    <property type="entry name" value="OSJNBA0091C07.3 PROTEIN"/>
    <property type="match status" value="1"/>
</dbReference>
<dbReference type="OMA" id="EGCSATH"/>
<dbReference type="GO" id="GO:0009691">
    <property type="term" value="P:cytokinin biosynthetic process"/>
    <property type="evidence" value="ECO:0007669"/>
    <property type="project" value="UniProtKB-KW"/>
</dbReference>
<dbReference type="InterPro" id="IPR044670">
    <property type="entry name" value="SOFL"/>
</dbReference>
<name>A0A2R6R213_ACTCC</name>
<accession>A0A2R6R213</accession>
<dbReference type="Gramene" id="PSS19258">
    <property type="protein sequence ID" value="PSS19258"/>
    <property type="gene ID" value="CEY00_Acc11302"/>
</dbReference>
<protein>
    <submittedName>
        <fullName evidence="8">Ankyrin repeat and KH domain-containing protein</fullName>
    </submittedName>
</protein>
<dbReference type="FunCoup" id="A0A2R6R213">
    <property type="interactions" value="182"/>
</dbReference>
<evidence type="ECO:0000313" key="8">
    <source>
        <dbReference type="EMBL" id="PSS19258.1"/>
    </source>
</evidence>
<keyword evidence="2" id="KW-0963">Cytoplasm</keyword>
<feature type="compositionally biased region" description="Basic and acidic residues" evidence="7">
    <location>
        <begin position="84"/>
        <end position="100"/>
    </location>
</feature>
<organism evidence="8 9">
    <name type="scientific">Actinidia chinensis var. chinensis</name>
    <name type="common">Chinese soft-hair kiwi</name>
    <dbReference type="NCBI Taxonomy" id="1590841"/>
    <lineage>
        <taxon>Eukaryota</taxon>
        <taxon>Viridiplantae</taxon>
        <taxon>Streptophyta</taxon>
        <taxon>Embryophyta</taxon>
        <taxon>Tracheophyta</taxon>
        <taxon>Spermatophyta</taxon>
        <taxon>Magnoliopsida</taxon>
        <taxon>eudicotyledons</taxon>
        <taxon>Gunneridae</taxon>
        <taxon>Pentapetalae</taxon>
        <taxon>asterids</taxon>
        <taxon>Ericales</taxon>
        <taxon>Actinidiaceae</taxon>
        <taxon>Actinidia</taxon>
    </lineage>
</organism>
<evidence type="ECO:0000256" key="6">
    <source>
        <dbReference type="ARBA" id="ARBA00024199"/>
    </source>
</evidence>
<evidence type="ECO:0000256" key="1">
    <source>
        <dbReference type="ARBA" id="ARBA00004496"/>
    </source>
</evidence>
<feature type="region of interest" description="Disordered" evidence="7">
    <location>
        <begin position="84"/>
        <end position="107"/>
    </location>
</feature>
<gene>
    <name evidence="8" type="ORF">CEY00_Acc11302</name>
</gene>
<evidence type="ECO:0000256" key="2">
    <source>
        <dbReference type="ARBA" id="ARBA00022490"/>
    </source>
</evidence>
<evidence type="ECO:0000256" key="4">
    <source>
        <dbReference type="ARBA" id="ARBA00022864"/>
    </source>
</evidence>
<evidence type="ECO:0000256" key="7">
    <source>
        <dbReference type="SAM" id="MobiDB-lite"/>
    </source>
</evidence>
<dbReference type="Proteomes" id="UP000241394">
    <property type="component" value="Chromosome LG10"/>
</dbReference>
<sequence length="181" mass="20468">MNNNMLHSECSSGCESGWTLYLEQSFLSPYPSESGCYSEEKRPVKDEDEEEDLSMVSDASSGPPIFHEDHQYFDNAEATLEKNGGKMMKNREINRGRKAQEQASFPDDTASSPFFDFSQKNITVTNHQASMEENILDFSEGCSATHFGGSSEFHEPFGFFQSSICETQLHQNQWFGGKRWG</sequence>
<keyword evidence="5" id="KW-0539">Nucleus</keyword>
<dbReference type="EMBL" id="NKQK01000010">
    <property type="protein sequence ID" value="PSS19258.1"/>
    <property type="molecule type" value="Genomic_DNA"/>
</dbReference>
<comment type="caution">
    <text evidence="8">The sequence shown here is derived from an EMBL/GenBank/DDBJ whole genome shotgun (WGS) entry which is preliminary data.</text>
</comment>
<dbReference type="InParanoid" id="A0A2R6R213"/>